<dbReference type="PANTHER" id="PTHR45884">
    <property type="entry name" value="N-ACETYLTRANSFERASE ECO"/>
    <property type="match status" value="1"/>
</dbReference>
<dbReference type="Pfam" id="PF13878">
    <property type="entry name" value="zf-C2H2_3"/>
    <property type="match status" value="1"/>
</dbReference>
<protein>
    <recommendedName>
        <fullName evidence="15">N-acetyltransferase ECO1</fullName>
    </recommendedName>
</protein>
<proteinExistence type="inferred from homology"/>
<dbReference type="GO" id="GO:0005634">
    <property type="term" value="C:nucleus"/>
    <property type="evidence" value="ECO:0007669"/>
    <property type="project" value="UniProtKB-SubCell"/>
</dbReference>
<reference evidence="13 14" key="1">
    <citation type="submission" date="2014-04" db="EMBL/GenBank/DDBJ databases">
        <authorList>
            <consortium name="DOE Joint Genome Institute"/>
            <person name="Kuo A."/>
            <person name="Zuccaro A."/>
            <person name="Kohler A."/>
            <person name="Nagy L.G."/>
            <person name="Floudas D."/>
            <person name="Copeland A."/>
            <person name="Barry K.W."/>
            <person name="Cichocki N."/>
            <person name="Veneault-Fourrey C."/>
            <person name="LaButti K."/>
            <person name="Lindquist E.A."/>
            <person name="Lipzen A."/>
            <person name="Lundell T."/>
            <person name="Morin E."/>
            <person name="Murat C."/>
            <person name="Sun H."/>
            <person name="Tunlid A."/>
            <person name="Henrissat B."/>
            <person name="Grigoriev I.V."/>
            <person name="Hibbett D.S."/>
            <person name="Martin F."/>
            <person name="Nordberg H.P."/>
            <person name="Cantor M.N."/>
            <person name="Hua S.X."/>
        </authorList>
    </citation>
    <scope>NUCLEOTIDE SEQUENCE [LARGE SCALE GENOMIC DNA]</scope>
    <source>
        <strain evidence="13 14">MAFF 305830</strain>
    </source>
</reference>
<dbReference type="GO" id="GO:0000785">
    <property type="term" value="C:chromatin"/>
    <property type="evidence" value="ECO:0007669"/>
    <property type="project" value="TreeGrafter"/>
</dbReference>
<name>A0A0C3BJT6_SERVB</name>
<keyword evidence="6" id="KW-0862">Zinc</keyword>
<dbReference type="OrthoDB" id="428854at2759"/>
<keyword evidence="8" id="KW-0131">Cell cycle</keyword>
<dbReference type="GO" id="GO:0008270">
    <property type="term" value="F:zinc ion binding"/>
    <property type="evidence" value="ECO:0007669"/>
    <property type="project" value="UniProtKB-KW"/>
</dbReference>
<evidence type="ECO:0000313" key="14">
    <source>
        <dbReference type="Proteomes" id="UP000054097"/>
    </source>
</evidence>
<dbReference type="GO" id="GO:0007064">
    <property type="term" value="P:mitotic sister chromatid cohesion"/>
    <property type="evidence" value="ECO:0007669"/>
    <property type="project" value="TreeGrafter"/>
</dbReference>
<dbReference type="InterPro" id="IPR028005">
    <property type="entry name" value="AcTrfase_ESCO_Znf_dom"/>
</dbReference>
<dbReference type="STRING" id="933852.A0A0C3BJT6"/>
<dbReference type="InterPro" id="IPR028009">
    <property type="entry name" value="ESCO_Acetyltransf_dom"/>
</dbReference>
<evidence type="ECO:0000259" key="11">
    <source>
        <dbReference type="Pfam" id="PF13878"/>
    </source>
</evidence>
<evidence type="ECO:0000259" key="12">
    <source>
        <dbReference type="Pfam" id="PF13880"/>
    </source>
</evidence>
<evidence type="ECO:0000256" key="2">
    <source>
        <dbReference type="ARBA" id="ARBA00005816"/>
    </source>
</evidence>
<feature type="domain" description="N-acetyltransferase ESCO zinc-finger" evidence="11">
    <location>
        <begin position="79"/>
        <end position="116"/>
    </location>
</feature>
<feature type="region of interest" description="Disordered" evidence="10">
    <location>
        <begin position="1"/>
        <end position="74"/>
    </location>
</feature>
<comment type="similarity">
    <text evidence="2">Belongs to the acetyltransferase family. ECO subfamily.</text>
</comment>
<comment type="subcellular location">
    <subcellularLocation>
        <location evidence="1">Nucleus</location>
    </subcellularLocation>
</comment>
<dbReference type="EMBL" id="KN824280">
    <property type="protein sequence ID" value="KIM32354.1"/>
    <property type="molecule type" value="Genomic_DNA"/>
</dbReference>
<evidence type="ECO:0000313" key="13">
    <source>
        <dbReference type="EMBL" id="KIM32354.1"/>
    </source>
</evidence>
<dbReference type="HOGENOM" id="CLU_073121_0_0_1"/>
<keyword evidence="4" id="KW-0479">Metal-binding</keyword>
<feature type="domain" description="N-acetyltransferase ESCO acetyl-transferase" evidence="12">
    <location>
        <begin position="250"/>
        <end position="312"/>
    </location>
</feature>
<keyword evidence="5" id="KW-0863">Zinc-finger</keyword>
<gene>
    <name evidence="13" type="ORF">M408DRAFT_326951</name>
</gene>
<dbReference type="PANTHER" id="PTHR45884:SF2">
    <property type="entry name" value="N-ACETYLTRANSFERASE ECO"/>
    <property type="match status" value="1"/>
</dbReference>
<dbReference type="Pfam" id="PF13880">
    <property type="entry name" value="Acetyltransf_13"/>
    <property type="match status" value="1"/>
</dbReference>
<keyword evidence="9" id="KW-0012">Acyltransferase</keyword>
<reference evidence="14" key="2">
    <citation type="submission" date="2015-01" db="EMBL/GenBank/DDBJ databases">
        <title>Evolutionary Origins and Diversification of the Mycorrhizal Mutualists.</title>
        <authorList>
            <consortium name="DOE Joint Genome Institute"/>
            <consortium name="Mycorrhizal Genomics Consortium"/>
            <person name="Kohler A."/>
            <person name="Kuo A."/>
            <person name="Nagy L.G."/>
            <person name="Floudas D."/>
            <person name="Copeland A."/>
            <person name="Barry K.W."/>
            <person name="Cichocki N."/>
            <person name="Veneault-Fourrey C."/>
            <person name="LaButti K."/>
            <person name="Lindquist E.A."/>
            <person name="Lipzen A."/>
            <person name="Lundell T."/>
            <person name="Morin E."/>
            <person name="Murat C."/>
            <person name="Riley R."/>
            <person name="Ohm R."/>
            <person name="Sun H."/>
            <person name="Tunlid A."/>
            <person name="Henrissat B."/>
            <person name="Grigoriev I.V."/>
            <person name="Hibbett D.S."/>
            <person name="Martin F."/>
        </authorList>
    </citation>
    <scope>NUCLEOTIDE SEQUENCE [LARGE SCALE GENOMIC DNA]</scope>
    <source>
        <strain evidence="14">MAFF 305830</strain>
    </source>
</reference>
<evidence type="ECO:0000256" key="6">
    <source>
        <dbReference type="ARBA" id="ARBA00022833"/>
    </source>
</evidence>
<evidence type="ECO:0000256" key="7">
    <source>
        <dbReference type="ARBA" id="ARBA00023242"/>
    </source>
</evidence>
<evidence type="ECO:0000256" key="3">
    <source>
        <dbReference type="ARBA" id="ARBA00022679"/>
    </source>
</evidence>
<evidence type="ECO:0008006" key="15">
    <source>
        <dbReference type="Google" id="ProtNLM"/>
    </source>
</evidence>
<evidence type="ECO:0000256" key="4">
    <source>
        <dbReference type="ARBA" id="ARBA00022723"/>
    </source>
</evidence>
<dbReference type="Proteomes" id="UP000054097">
    <property type="component" value="Unassembled WGS sequence"/>
</dbReference>
<dbReference type="GO" id="GO:0061733">
    <property type="term" value="F:protein-lysine-acetyltransferase activity"/>
    <property type="evidence" value="ECO:0007669"/>
    <property type="project" value="TreeGrafter"/>
</dbReference>
<keyword evidence="3" id="KW-0808">Transferase</keyword>
<evidence type="ECO:0000256" key="8">
    <source>
        <dbReference type="ARBA" id="ARBA00023306"/>
    </source>
</evidence>
<keyword evidence="14" id="KW-1185">Reference proteome</keyword>
<evidence type="ECO:0000256" key="5">
    <source>
        <dbReference type="ARBA" id="ARBA00022771"/>
    </source>
</evidence>
<dbReference type="AlphaFoldDB" id="A0A0C3BJT6"/>
<accession>A0A0C3BJT6</accession>
<evidence type="ECO:0000256" key="10">
    <source>
        <dbReference type="SAM" id="MobiDB-lite"/>
    </source>
</evidence>
<organism evidence="13 14">
    <name type="scientific">Serendipita vermifera MAFF 305830</name>
    <dbReference type="NCBI Taxonomy" id="933852"/>
    <lineage>
        <taxon>Eukaryota</taxon>
        <taxon>Fungi</taxon>
        <taxon>Dikarya</taxon>
        <taxon>Basidiomycota</taxon>
        <taxon>Agaricomycotina</taxon>
        <taxon>Agaricomycetes</taxon>
        <taxon>Sebacinales</taxon>
        <taxon>Serendipitaceae</taxon>
        <taxon>Serendipita</taxon>
    </lineage>
</organism>
<keyword evidence="7" id="KW-0539">Nucleus</keyword>
<evidence type="ECO:0000256" key="9">
    <source>
        <dbReference type="ARBA" id="ARBA00023315"/>
    </source>
</evidence>
<evidence type="ECO:0000256" key="1">
    <source>
        <dbReference type="ARBA" id="ARBA00004123"/>
    </source>
</evidence>
<sequence>MSTERRKTYSKRPRTLADAVVTSPPSASRALKRPRDENQPADDESPAPKKQKTFKSSFKSTTKHPTETKIQTSKTPLRQLTLAVSSKSSMVSCNQCSLSYTRGAPEDEALHRSHCSSVLKGSEWSREDERDALKANACTVSSQVELVSGQSGRIISIRASVGGRLGTKIETVMSTMNRALSSPPLTSETLAASKVYLFLLAPSKSTRERIVGCVIAQNIKTAMKIVEGCTTTKGLMHVDKGVYCDPTPLPTSVGISRIFVARDCRRLGIAQTLLDGVARTFLHGCPLDPEKGQIAFSQPTGDGQKLMESWGKGGVRIYEES</sequence>